<evidence type="ECO:0000256" key="7">
    <source>
        <dbReference type="ARBA" id="ARBA00023180"/>
    </source>
</evidence>
<evidence type="ECO:0000256" key="5">
    <source>
        <dbReference type="ARBA" id="ARBA00022989"/>
    </source>
</evidence>
<feature type="transmembrane region" description="Helical" evidence="9">
    <location>
        <begin position="53"/>
        <end position="76"/>
    </location>
</feature>
<feature type="transmembrane region" description="Helical" evidence="9">
    <location>
        <begin position="344"/>
        <end position="363"/>
    </location>
</feature>
<feature type="compositionally biased region" description="Polar residues" evidence="8">
    <location>
        <begin position="679"/>
        <end position="690"/>
    </location>
</feature>
<evidence type="ECO:0000313" key="11">
    <source>
        <dbReference type="EMBL" id="CAK0804057.1"/>
    </source>
</evidence>
<evidence type="ECO:0000256" key="4">
    <source>
        <dbReference type="ARBA" id="ARBA00022692"/>
    </source>
</evidence>
<feature type="domain" description="Cas1p 10 TM acyl transferase" evidence="10">
    <location>
        <begin position="49"/>
        <end position="453"/>
    </location>
</feature>
<name>A0ABN9QDS0_9DINO</name>
<feature type="transmembrane region" description="Helical" evidence="9">
    <location>
        <begin position="477"/>
        <end position="498"/>
    </location>
</feature>
<sequence>MTVDLPVSTMAMVVLLGPAVVLWAIVEAATLAQRAVGKETPSLGPLTGEKMLSLLRCSSILAGVLFLCYFCEHLMWNQPAEKVVRPEMYWGSFVVLILGSLLTIRKTDSKDFMNREQTEEWKGWMQFLFLQYHYWKMEDAYKDIRVYITCYLWMTGFGNFSFFYVKRDYSLLRVLQMIWRMNFFVVFLCLTMDNPYIVYYICPLHTFYFLVTYATMVVWSEVNHRQYAPVFKVITCAALLYTVYDLIPRSFDVFFYWLGNKSTGAPIGAHGVEWEWYFRSFLDHFSTCWGMVFALNMPFLAEWFKKVESFSLAREWGIKGIVGVGLLGMSAAWAANIYTRDKSGYNALHCYYAVVPLLTYLFLRNISKTFRSYYLHGLHWFGTITLESYLLQYHVWLADNAAKLLNIIEGQWLLTFVIASVLHVFLATQVFNITNKLRSLVLPNNLPEALRNLALLMGGVFASFLVAHGFSRSGLGAGSLCLVVLAVTASIVGALWMASEVGQRSSKVFEAQATIPAQVCFGVALLGCMFATHGLMGYSREAGATVHLMANERSAAARLTSASGLEMSMDKPAAVVLARQLDHYELLDSFVEGRAHAFEIGSLAQPLHGLVAMAALIWCIACRDSFFGLSRLALALVAPEGQKTITWDEAYGPILHKLGIRKPDAEEAGLTGEPPNERTPLTATSGGKEK</sequence>
<protein>
    <recommendedName>
        <fullName evidence="10">Cas1p 10 TM acyl transferase domain-containing protein</fullName>
    </recommendedName>
</protein>
<feature type="transmembrane region" description="Helical" evidence="9">
    <location>
        <begin position="453"/>
        <end position="471"/>
    </location>
</feature>
<keyword evidence="12" id="KW-1185">Reference proteome</keyword>
<evidence type="ECO:0000256" key="2">
    <source>
        <dbReference type="ARBA" id="ARBA00010666"/>
    </source>
</evidence>
<feature type="region of interest" description="Disordered" evidence="8">
    <location>
        <begin position="665"/>
        <end position="690"/>
    </location>
</feature>
<keyword evidence="6 9" id="KW-0472">Membrane</keyword>
<proteinExistence type="inferred from homology"/>
<comment type="similarity">
    <text evidence="2">Belongs to the PC-esterase family. CASD1 subfamily.</text>
</comment>
<feature type="transmembrane region" description="Helical" evidence="9">
    <location>
        <begin position="146"/>
        <end position="165"/>
    </location>
</feature>
<feature type="transmembrane region" description="Helical" evidence="9">
    <location>
        <begin position="316"/>
        <end position="338"/>
    </location>
</feature>
<feature type="transmembrane region" description="Helical" evidence="9">
    <location>
        <begin position="375"/>
        <end position="392"/>
    </location>
</feature>
<keyword evidence="5 9" id="KW-1133">Transmembrane helix</keyword>
<keyword evidence="7" id="KW-0325">Glycoprotein</keyword>
<evidence type="ECO:0000313" key="12">
    <source>
        <dbReference type="Proteomes" id="UP001189429"/>
    </source>
</evidence>
<comment type="subcellular location">
    <subcellularLocation>
        <location evidence="1">Membrane</location>
        <topology evidence="1">Multi-pass membrane protein</topology>
    </subcellularLocation>
</comment>
<feature type="transmembrane region" description="Helical" evidence="9">
    <location>
        <begin position="171"/>
        <end position="190"/>
    </location>
</feature>
<feature type="transmembrane region" description="Helical" evidence="9">
    <location>
        <begin position="88"/>
        <end position="105"/>
    </location>
</feature>
<evidence type="ECO:0000256" key="1">
    <source>
        <dbReference type="ARBA" id="ARBA00004141"/>
    </source>
</evidence>
<comment type="caution">
    <text evidence="11">The sequence shown here is derived from an EMBL/GenBank/DDBJ whole genome shotgun (WGS) entry which is preliminary data.</text>
</comment>
<feature type="transmembrane region" description="Helical" evidence="9">
    <location>
        <begin position="12"/>
        <end position="32"/>
    </location>
</feature>
<dbReference type="EMBL" id="CAUYUJ010003137">
    <property type="protein sequence ID" value="CAK0804057.1"/>
    <property type="molecule type" value="Genomic_DNA"/>
</dbReference>
<keyword evidence="3" id="KW-0808">Transferase</keyword>
<feature type="transmembrane region" description="Helical" evidence="9">
    <location>
        <begin position="519"/>
        <end position="539"/>
    </location>
</feature>
<accession>A0ABN9QDS0</accession>
<gene>
    <name evidence="11" type="ORF">PCOR1329_LOCUS10987</name>
</gene>
<evidence type="ECO:0000259" key="10">
    <source>
        <dbReference type="Pfam" id="PF07779"/>
    </source>
</evidence>
<evidence type="ECO:0000256" key="3">
    <source>
        <dbReference type="ARBA" id="ARBA00022679"/>
    </source>
</evidence>
<feature type="transmembrane region" description="Helical" evidence="9">
    <location>
        <begin position="197"/>
        <end position="219"/>
    </location>
</feature>
<evidence type="ECO:0000256" key="8">
    <source>
        <dbReference type="SAM" id="MobiDB-lite"/>
    </source>
</evidence>
<dbReference type="PANTHER" id="PTHR13533">
    <property type="entry name" value="N-ACETYLNEURAMINATE 9-O-ACETYLTRANSFERASE"/>
    <property type="match status" value="1"/>
</dbReference>
<organism evidence="11 12">
    <name type="scientific">Prorocentrum cordatum</name>
    <dbReference type="NCBI Taxonomy" id="2364126"/>
    <lineage>
        <taxon>Eukaryota</taxon>
        <taxon>Sar</taxon>
        <taxon>Alveolata</taxon>
        <taxon>Dinophyceae</taxon>
        <taxon>Prorocentrales</taxon>
        <taxon>Prorocentraceae</taxon>
        <taxon>Prorocentrum</taxon>
    </lineage>
</organism>
<keyword evidence="4 9" id="KW-0812">Transmembrane</keyword>
<dbReference type="PANTHER" id="PTHR13533:SF1">
    <property type="entry name" value="N-ACETYLNEURAMINATE 9-O-ACETYLTRANSFERASE"/>
    <property type="match status" value="1"/>
</dbReference>
<evidence type="ECO:0000256" key="9">
    <source>
        <dbReference type="SAM" id="Phobius"/>
    </source>
</evidence>
<feature type="transmembrane region" description="Helical" evidence="9">
    <location>
        <begin position="284"/>
        <end position="304"/>
    </location>
</feature>
<dbReference type="InterPro" id="IPR012419">
    <property type="entry name" value="Cas1_AcylTrans_dom"/>
</dbReference>
<evidence type="ECO:0000256" key="6">
    <source>
        <dbReference type="ARBA" id="ARBA00023136"/>
    </source>
</evidence>
<reference evidence="11" key="1">
    <citation type="submission" date="2023-10" db="EMBL/GenBank/DDBJ databases">
        <authorList>
            <person name="Chen Y."/>
            <person name="Shah S."/>
            <person name="Dougan E. K."/>
            <person name="Thang M."/>
            <person name="Chan C."/>
        </authorList>
    </citation>
    <scope>NUCLEOTIDE SEQUENCE [LARGE SCALE GENOMIC DNA]</scope>
</reference>
<dbReference type="Pfam" id="PF07779">
    <property type="entry name" value="Cas1_AcylT"/>
    <property type="match status" value="1"/>
</dbReference>
<feature type="transmembrane region" description="Helical" evidence="9">
    <location>
        <begin position="412"/>
        <end position="433"/>
    </location>
</feature>
<dbReference type="Proteomes" id="UP001189429">
    <property type="component" value="Unassembled WGS sequence"/>
</dbReference>